<dbReference type="AlphaFoldDB" id="A0A812XLT0"/>
<dbReference type="OrthoDB" id="408306at2759"/>
<organism evidence="2 3">
    <name type="scientific">Symbiodinium necroappetens</name>
    <dbReference type="NCBI Taxonomy" id="1628268"/>
    <lineage>
        <taxon>Eukaryota</taxon>
        <taxon>Sar</taxon>
        <taxon>Alveolata</taxon>
        <taxon>Dinophyceae</taxon>
        <taxon>Suessiales</taxon>
        <taxon>Symbiodiniaceae</taxon>
        <taxon>Symbiodinium</taxon>
    </lineage>
</organism>
<evidence type="ECO:0000313" key="3">
    <source>
        <dbReference type="Proteomes" id="UP000601435"/>
    </source>
</evidence>
<dbReference type="SUPFAM" id="SSF51197">
    <property type="entry name" value="Clavaminate synthase-like"/>
    <property type="match status" value="1"/>
</dbReference>
<gene>
    <name evidence="2" type="primary">psr-1</name>
    <name evidence="2" type="ORF">SNEC2469_LOCUS21335</name>
</gene>
<evidence type="ECO:0000259" key="1">
    <source>
        <dbReference type="PROSITE" id="PS51184"/>
    </source>
</evidence>
<dbReference type="EMBL" id="CAJNJA010037805">
    <property type="protein sequence ID" value="CAE7738561.1"/>
    <property type="molecule type" value="Genomic_DNA"/>
</dbReference>
<dbReference type="InterPro" id="IPR003347">
    <property type="entry name" value="JmjC_dom"/>
</dbReference>
<reference evidence="2" key="1">
    <citation type="submission" date="2021-02" db="EMBL/GenBank/DDBJ databases">
        <authorList>
            <person name="Dougan E. K."/>
            <person name="Rhodes N."/>
            <person name="Thang M."/>
            <person name="Chan C."/>
        </authorList>
    </citation>
    <scope>NUCLEOTIDE SEQUENCE</scope>
</reference>
<dbReference type="PANTHER" id="PTHR12480">
    <property type="entry name" value="ARGININE DEMETHYLASE AND LYSYL-HYDROXYLASE JMJD"/>
    <property type="match status" value="1"/>
</dbReference>
<dbReference type="Proteomes" id="UP000601435">
    <property type="component" value="Unassembled WGS sequence"/>
</dbReference>
<dbReference type="Gene3D" id="2.60.120.650">
    <property type="entry name" value="Cupin"/>
    <property type="match status" value="1"/>
</dbReference>
<evidence type="ECO:0000313" key="2">
    <source>
        <dbReference type="EMBL" id="CAE7738561.1"/>
    </source>
</evidence>
<comment type="caution">
    <text evidence="2">The sequence shown here is derived from an EMBL/GenBank/DDBJ whole genome shotgun (WGS) entry which is preliminary data.</text>
</comment>
<feature type="domain" description="JmjC" evidence="1">
    <location>
        <begin position="86"/>
        <end position="221"/>
    </location>
</feature>
<protein>
    <submittedName>
        <fullName evidence="2">Psr-1 protein</fullName>
    </submittedName>
</protein>
<proteinExistence type="predicted"/>
<sequence length="221" mass="24435">MNQPVLIKGGAFHMEAMAWSDYRFLTTDLGREVVQAAPVPYAKNMGLPGAMDGTLSEMLASPQVWRSEEPDSNEPQTPPLYVFDASVLRRRRDLVKASAPLRQSFMEKHCSHVRVPQLGVGFRGAGAPMHTHHAAVNASYAGRKRWFLIPPEAAAWSLDPAGTWEQTAEYRELRNSGKLFEVVQECGDILFVPEGWGHATILDSYAVGVAQEFVPWASING</sequence>
<dbReference type="PROSITE" id="PS51184">
    <property type="entry name" value="JMJC"/>
    <property type="match status" value="1"/>
</dbReference>
<keyword evidence="3" id="KW-1185">Reference proteome</keyword>
<name>A0A812XLT0_9DINO</name>
<accession>A0A812XLT0</accession>
<dbReference type="InterPro" id="IPR050910">
    <property type="entry name" value="JMJD6_ArgDemeth/LysHydrox"/>
</dbReference>